<keyword evidence="3" id="KW-0812">Transmembrane</keyword>
<keyword evidence="3" id="KW-0472">Membrane</keyword>
<dbReference type="Proteomes" id="UP000475385">
    <property type="component" value="Unassembled WGS sequence"/>
</dbReference>
<dbReference type="PIRSF" id="PIRSF500060">
    <property type="entry name" value="UCP500060"/>
    <property type="match status" value="1"/>
</dbReference>
<dbReference type="FunFam" id="3.20.20.70:FF:000156">
    <property type="entry name" value="Glutamate synthase domain protein"/>
    <property type="match status" value="1"/>
</dbReference>
<feature type="transmembrane region" description="Helical" evidence="3">
    <location>
        <begin position="9"/>
        <end position="29"/>
    </location>
</feature>
<evidence type="ECO:0000313" key="5">
    <source>
        <dbReference type="EMBL" id="NGM18713.1"/>
    </source>
</evidence>
<proteinExistence type="inferred from homology"/>
<accession>A0A6M1LEK7</accession>
<evidence type="ECO:0000313" key="6">
    <source>
        <dbReference type="Proteomes" id="UP000475385"/>
    </source>
</evidence>
<dbReference type="GO" id="GO:0006537">
    <property type="term" value="P:glutamate biosynthetic process"/>
    <property type="evidence" value="ECO:0007669"/>
    <property type="project" value="InterPro"/>
</dbReference>
<evidence type="ECO:0000256" key="2">
    <source>
        <dbReference type="PIRNR" id="PIRNR006429"/>
    </source>
</evidence>
<dbReference type="Gene3D" id="3.20.20.70">
    <property type="entry name" value="Aldolase class I"/>
    <property type="match status" value="1"/>
</dbReference>
<gene>
    <name evidence="5" type="ORF">G3576_01725</name>
</gene>
<keyword evidence="3" id="KW-1133">Transmembrane helix</keyword>
<dbReference type="InterPro" id="IPR002932">
    <property type="entry name" value="Glu_synthdom"/>
</dbReference>
<keyword evidence="6" id="KW-1185">Reference proteome</keyword>
<comment type="caution">
    <text evidence="5">The sequence shown here is derived from an EMBL/GenBank/DDBJ whole genome shotgun (WGS) entry which is preliminary data.</text>
</comment>
<dbReference type="SUPFAM" id="SSF51395">
    <property type="entry name" value="FMN-linked oxidoreductases"/>
    <property type="match status" value="1"/>
</dbReference>
<dbReference type="RefSeq" id="WP_164692593.1">
    <property type="nucleotide sequence ID" value="NZ_JAAIKB010000001.1"/>
</dbReference>
<dbReference type="PANTHER" id="PTHR43819:SF1">
    <property type="entry name" value="ARCHAEAL-TYPE GLUTAMATE SYNTHASE [NADPH]"/>
    <property type="match status" value="1"/>
</dbReference>
<organism evidence="5 6">
    <name type="scientific">Falsiroseomonas algicola</name>
    <dbReference type="NCBI Taxonomy" id="2716930"/>
    <lineage>
        <taxon>Bacteria</taxon>
        <taxon>Pseudomonadati</taxon>
        <taxon>Pseudomonadota</taxon>
        <taxon>Alphaproteobacteria</taxon>
        <taxon>Acetobacterales</taxon>
        <taxon>Roseomonadaceae</taxon>
        <taxon>Falsiroseomonas</taxon>
    </lineage>
</organism>
<dbReference type="AlphaFoldDB" id="A0A6M1LEK7"/>
<evidence type="ECO:0000256" key="1">
    <source>
        <dbReference type="ARBA" id="ARBA00009716"/>
    </source>
</evidence>
<name>A0A6M1LEK7_9PROT</name>
<sequence length="542" mass="58510">MPRLPHARFIPLALALGGAALSLLAVAIWPGFWSGLALLLTGGLAALGLRDLFHPTHAVLRNYPIAAHLRFILESIRPEMRQYFFEDEKHGTPFSRDKRAVVYQRAKMQLDKRPFGTQYDVYADGFEWLQHSMAAKPPVHEAPRVIIGGPDCAKPYESSLLNISAMSFGSLSANAIKALNKGARDGGFAHDTGEGGLSPHHREHGGDLIWEIGSGYFSARNPDGSFSPELFAQVAANDQVKMVELKLSQGAKPGHGGVLPGAKVTAEIALTRGVPIGEDCVSPPSHSAFSTPVEMMRFIAEMRRLSGGKPAGFKLCIGHRWEFLAICKAMLETGITPDFIVVDGAEGGTGAAPLEFMDHIGMPMREGLDFVHNALIGVGLRNRVKIGASGKIASGFDMARAMALGADWCNAARGFMFALGCIQSLSCHTDRCPTGVATQDPTRSRALLVPDKATRVRQFHAATLEALGDMVAAAGLDHPSQLQPEHFMRRVAGQDVRSFAQLFPRMEPGALLLGTDDPRFREAWALADAHSFAPRRLALMSA</sequence>
<dbReference type="CDD" id="cd02808">
    <property type="entry name" value="GltS_FMN"/>
    <property type="match status" value="1"/>
</dbReference>
<dbReference type="InterPro" id="IPR013785">
    <property type="entry name" value="Aldolase_TIM"/>
</dbReference>
<dbReference type="EMBL" id="JAAIKB010000001">
    <property type="protein sequence ID" value="NGM18713.1"/>
    <property type="molecule type" value="Genomic_DNA"/>
</dbReference>
<dbReference type="InterPro" id="IPR027283">
    <property type="entry name" value="YerD"/>
</dbReference>
<evidence type="ECO:0000259" key="4">
    <source>
        <dbReference type="Pfam" id="PF01645"/>
    </source>
</evidence>
<feature type="domain" description="Glutamate synthase" evidence="4">
    <location>
        <begin position="160"/>
        <end position="476"/>
    </location>
</feature>
<dbReference type="PANTHER" id="PTHR43819">
    <property type="entry name" value="ARCHAEAL-TYPE GLUTAMATE SYNTHASE [NADPH]"/>
    <property type="match status" value="1"/>
</dbReference>
<evidence type="ECO:0000256" key="3">
    <source>
        <dbReference type="SAM" id="Phobius"/>
    </source>
</evidence>
<dbReference type="Pfam" id="PF01645">
    <property type="entry name" value="Glu_synthase"/>
    <property type="match status" value="1"/>
</dbReference>
<protein>
    <submittedName>
        <fullName evidence="5">FMN-binding glutamate synthase family protein</fullName>
    </submittedName>
</protein>
<reference evidence="5 6" key="1">
    <citation type="submission" date="2020-03" db="EMBL/GenBank/DDBJ databases">
        <title>Roseomonas stagni sp. nov., isolated from pond water in Japan.</title>
        <authorList>
            <person name="Furuhata K."/>
            <person name="Miyamoto H."/>
            <person name="Goto K."/>
        </authorList>
    </citation>
    <scope>NUCLEOTIDE SEQUENCE [LARGE SCALE GENOMIC DNA]</scope>
    <source>
        <strain evidence="5 6">PeD5</strain>
    </source>
</reference>
<dbReference type="PIRSF" id="PIRSF006429">
    <property type="entry name" value="GOGAT_lg_2"/>
    <property type="match status" value="1"/>
</dbReference>
<comment type="similarity">
    <text evidence="1 2">Belongs to the glutamate synthase family.</text>
</comment>
<dbReference type="InterPro" id="IPR024188">
    <property type="entry name" value="GltB"/>
</dbReference>
<dbReference type="GO" id="GO:0015930">
    <property type="term" value="F:glutamate synthase activity"/>
    <property type="evidence" value="ECO:0007669"/>
    <property type="project" value="InterPro"/>
</dbReference>